<name>A0A2N2F3H8_9BACT</name>
<comment type="caution">
    <text evidence="2">The sequence shown here is derived from an EMBL/GenBank/DDBJ whole genome shotgun (WGS) entry which is preliminary data.</text>
</comment>
<organism evidence="2 3">
    <name type="scientific">Candidatus Dojkabacteria bacterium HGW-Dojkabacteria-1</name>
    <dbReference type="NCBI Taxonomy" id="2013761"/>
    <lineage>
        <taxon>Bacteria</taxon>
        <taxon>Candidatus Dojkabacteria</taxon>
    </lineage>
</organism>
<keyword evidence="1" id="KW-0472">Membrane</keyword>
<sequence length="164" mass="19157">MLNKEFFKKYKLPLLLIGIDILLTVIYISTRGTIKFFNLDTENNIPTVYQTIKLLALSFFLYIFAKENIKEKTNKITKLALYTFPVAFFFLALDEIGQIHENLKPQLAQILPFINDIYSFARSLGYNSADWVLLYSPAILFFGLMSLIFLKTIYNRLSKKKILY</sequence>
<keyword evidence="1" id="KW-0812">Transmembrane</keyword>
<evidence type="ECO:0000313" key="2">
    <source>
        <dbReference type="EMBL" id="PKN02717.1"/>
    </source>
</evidence>
<gene>
    <name evidence="2" type="ORF">CVU76_01635</name>
</gene>
<feature type="transmembrane region" description="Helical" evidence="1">
    <location>
        <begin position="76"/>
        <end position="93"/>
    </location>
</feature>
<evidence type="ECO:0000313" key="3">
    <source>
        <dbReference type="Proteomes" id="UP000233417"/>
    </source>
</evidence>
<protein>
    <submittedName>
        <fullName evidence="2">Uncharacterized protein</fullName>
    </submittedName>
</protein>
<accession>A0A2N2F3H8</accession>
<feature type="transmembrane region" description="Helical" evidence="1">
    <location>
        <begin position="48"/>
        <end position="64"/>
    </location>
</feature>
<evidence type="ECO:0000256" key="1">
    <source>
        <dbReference type="SAM" id="Phobius"/>
    </source>
</evidence>
<feature type="transmembrane region" description="Helical" evidence="1">
    <location>
        <begin position="132"/>
        <end position="154"/>
    </location>
</feature>
<dbReference type="EMBL" id="PHAO01000001">
    <property type="protein sequence ID" value="PKN02717.1"/>
    <property type="molecule type" value="Genomic_DNA"/>
</dbReference>
<keyword evidence="1" id="KW-1133">Transmembrane helix</keyword>
<reference evidence="2 3" key="1">
    <citation type="journal article" date="2017" name="ISME J.">
        <title>Potential for microbial H2 and metal transformations associated with novel bacteria and archaea in deep terrestrial subsurface sediments.</title>
        <authorList>
            <person name="Hernsdorf A.W."/>
            <person name="Amano Y."/>
            <person name="Miyakawa K."/>
            <person name="Ise K."/>
            <person name="Suzuki Y."/>
            <person name="Anantharaman K."/>
            <person name="Probst A."/>
            <person name="Burstein D."/>
            <person name="Thomas B.C."/>
            <person name="Banfield J.F."/>
        </authorList>
    </citation>
    <scope>NUCLEOTIDE SEQUENCE [LARGE SCALE GENOMIC DNA]</scope>
    <source>
        <strain evidence="2">HGW-Dojkabacteria-1</strain>
    </source>
</reference>
<dbReference type="Proteomes" id="UP000233417">
    <property type="component" value="Unassembled WGS sequence"/>
</dbReference>
<dbReference type="AlphaFoldDB" id="A0A2N2F3H8"/>
<feature type="transmembrane region" description="Helical" evidence="1">
    <location>
        <begin position="12"/>
        <end position="28"/>
    </location>
</feature>
<proteinExistence type="predicted"/>